<dbReference type="KEGG" id="ske:Sked_00610"/>
<dbReference type="EMBL" id="CP001819">
    <property type="protein sequence ID" value="ACZ20034.1"/>
    <property type="molecule type" value="Genomic_DNA"/>
</dbReference>
<reference evidence="2 3" key="1">
    <citation type="journal article" date="2009" name="Stand. Genomic Sci.">
        <title>Complete genome sequence of Sanguibacter keddieii type strain (ST-74).</title>
        <authorList>
            <person name="Ivanova N."/>
            <person name="Sikorski J."/>
            <person name="Sims D."/>
            <person name="Brettin T."/>
            <person name="Detter J.C."/>
            <person name="Han C."/>
            <person name="Lapidus A."/>
            <person name="Copeland A."/>
            <person name="Glavina Del Rio T."/>
            <person name="Nolan M."/>
            <person name="Chen F."/>
            <person name="Lucas S."/>
            <person name="Tice H."/>
            <person name="Cheng J.F."/>
            <person name="Bruce D."/>
            <person name="Goodwin L."/>
            <person name="Pitluck S."/>
            <person name="Pati A."/>
            <person name="Mavromatis K."/>
            <person name="Chen A."/>
            <person name="Palaniappan K."/>
            <person name="D'haeseleer P."/>
            <person name="Chain P."/>
            <person name="Bristow J."/>
            <person name="Eisen J.A."/>
            <person name="Markowitz V."/>
            <person name="Hugenholtz P."/>
            <person name="Goker M."/>
            <person name="Pukall R."/>
            <person name="Klenk H.P."/>
            <person name="Kyrpides N.C."/>
        </authorList>
    </citation>
    <scope>NUCLEOTIDE SEQUENCE [LARGE SCALE GENOMIC DNA]</scope>
    <source>
        <strain evidence="3">ATCC 51767 / DSM 10542 / NCFB 3025 / ST-74</strain>
    </source>
</reference>
<evidence type="ECO:0008006" key="4">
    <source>
        <dbReference type="Google" id="ProtNLM"/>
    </source>
</evidence>
<gene>
    <name evidence="2" type="ordered locus">Sked_00610</name>
</gene>
<feature type="transmembrane region" description="Helical" evidence="1">
    <location>
        <begin position="133"/>
        <end position="153"/>
    </location>
</feature>
<dbReference type="HOGENOM" id="CLU_101705_0_0_11"/>
<keyword evidence="1" id="KW-0472">Membrane</keyword>
<dbReference type="AlphaFoldDB" id="D1BI60"/>
<dbReference type="RefSeq" id="WP_012865103.1">
    <property type="nucleotide sequence ID" value="NC_013521.1"/>
</dbReference>
<evidence type="ECO:0000313" key="3">
    <source>
        <dbReference type="Proteomes" id="UP000000322"/>
    </source>
</evidence>
<organism evidence="2 3">
    <name type="scientific">Sanguibacter keddieii (strain ATCC 51767 / DSM 10542 / NCFB 3025 / ST-74)</name>
    <dbReference type="NCBI Taxonomy" id="446469"/>
    <lineage>
        <taxon>Bacteria</taxon>
        <taxon>Bacillati</taxon>
        <taxon>Actinomycetota</taxon>
        <taxon>Actinomycetes</taxon>
        <taxon>Micrococcales</taxon>
        <taxon>Sanguibacteraceae</taxon>
        <taxon>Sanguibacter</taxon>
    </lineage>
</organism>
<feature type="transmembrane region" description="Helical" evidence="1">
    <location>
        <begin position="32"/>
        <end position="52"/>
    </location>
</feature>
<dbReference type="eggNOG" id="ENOG503364P">
    <property type="taxonomic scope" value="Bacteria"/>
</dbReference>
<dbReference type="OrthoDB" id="3790530at2"/>
<keyword evidence="1" id="KW-0812">Transmembrane</keyword>
<dbReference type="STRING" id="446469.Sked_00610"/>
<dbReference type="Pfam" id="PF09997">
    <property type="entry name" value="DUF2238"/>
    <property type="match status" value="1"/>
</dbReference>
<evidence type="ECO:0000256" key="1">
    <source>
        <dbReference type="SAM" id="Phobius"/>
    </source>
</evidence>
<proteinExistence type="predicted"/>
<dbReference type="InterPro" id="IPR014509">
    <property type="entry name" value="YjdF-like"/>
</dbReference>
<dbReference type="Proteomes" id="UP000000322">
    <property type="component" value="Chromosome"/>
</dbReference>
<keyword evidence="1" id="KW-1133">Transmembrane helix</keyword>
<name>D1BI60_SANKS</name>
<feature type="transmembrane region" description="Helical" evidence="1">
    <location>
        <begin position="173"/>
        <end position="192"/>
    </location>
</feature>
<protein>
    <recommendedName>
        <fullName evidence="4">Membrane protein (DUF2238)</fullName>
    </recommendedName>
</protein>
<accession>D1BI60</accession>
<evidence type="ECO:0000313" key="2">
    <source>
        <dbReference type="EMBL" id="ACZ20034.1"/>
    </source>
</evidence>
<sequence>MTVGTSARRPSTLVAGDAVRWVAGASLVVGTALYGTVGAALLSLVLLGAVVPRALGLHGVHDPVLGLVLSAAAWMGLLDLYAAVPWLDLAVHLVATGVLADLAWRTLVRVGAVASPRPAQVSGADPSTPARPALGIVVVTTALGVMLAVLWELGEWAGATFVDGSINVGYTDTLGDLAAGGVGALVAGVLLARRS</sequence>
<keyword evidence="3" id="KW-1185">Reference proteome</keyword>
<feature type="transmembrane region" description="Helical" evidence="1">
    <location>
        <begin position="64"/>
        <end position="84"/>
    </location>
</feature>